<feature type="region of interest" description="Disordered" evidence="1">
    <location>
        <begin position="32"/>
        <end position="54"/>
    </location>
</feature>
<accession>A0AAV4S6W5</accession>
<name>A0AAV4S6W5_CAEEX</name>
<comment type="caution">
    <text evidence="2">The sequence shown here is derived from an EMBL/GenBank/DDBJ whole genome shotgun (WGS) entry which is preliminary data.</text>
</comment>
<dbReference type="Proteomes" id="UP001054945">
    <property type="component" value="Unassembled WGS sequence"/>
</dbReference>
<evidence type="ECO:0000313" key="3">
    <source>
        <dbReference type="Proteomes" id="UP001054945"/>
    </source>
</evidence>
<gene>
    <name evidence="2" type="ORF">CEXT_347601</name>
</gene>
<reference evidence="2 3" key="1">
    <citation type="submission" date="2021-06" db="EMBL/GenBank/DDBJ databases">
        <title>Caerostris extrusa draft genome.</title>
        <authorList>
            <person name="Kono N."/>
            <person name="Arakawa K."/>
        </authorList>
    </citation>
    <scope>NUCLEOTIDE SEQUENCE [LARGE SCALE GENOMIC DNA]</scope>
</reference>
<dbReference type="AlphaFoldDB" id="A0AAV4S6W5"/>
<evidence type="ECO:0000256" key="1">
    <source>
        <dbReference type="SAM" id="MobiDB-lite"/>
    </source>
</evidence>
<dbReference type="EMBL" id="BPLR01009003">
    <property type="protein sequence ID" value="GIY28921.1"/>
    <property type="molecule type" value="Genomic_DNA"/>
</dbReference>
<keyword evidence="3" id="KW-1185">Reference proteome</keyword>
<protein>
    <submittedName>
        <fullName evidence="2">Uncharacterized protein</fullName>
    </submittedName>
</protein>
<proteinExistence type="predicted"/>
<sequence length="198" mass="21865">MRTKNHVERNRIKNFRFSGEVVRHQLNSNNLFTGAGEKGGRINRPALSPSLLPKRDKDDVEQTLDYRGLMFGGFCARLNSGLQSVIPVPKGYLRNRRLESASSDRSPLTTFFPIRLQSRNGRIFCNMASPKSDAQAEPVAPILSPRGTSYLPSTRKVAAQASPPLMYLSLSAGRAPPFPPSHLLPPSEHAFAAGLRQK</sequence>
<evidence type="ECO:0000313" key="2">
    <source>
        <dbReference type="EMBL" id="GIY28921.1"/>
    </source>
</evidence>
<organism evidence="2 3">
    <name type="scientific">Caerostris extrusa</name>
    <name type="common">Bark spider</name>
    <name type="synonym">Caerostris bankana</name>
    <dbReference type="NCBI Taxonomy" id="172846"/>
    <lineage>
        <taxon>Eukaryota</taxon>
        <taxon>Metazoa</taxon>
        <taxon>Ecdysozoa</taxon>
        <taxon>Arthropoda</taxon>
        <taxon>Chelicerata</taxon>
        <taxon>Arachnida</taxon>
        <taxon>Araneae</taxon>
        <taxon>Araneomorphae</taxon>
        <taxon>Entelegynae</taxon>
        <taxon>Araneoidea</taxon>
        <taxon>Araneidae</taxon>
        <taxon>Caerostris</taxon>
    </lineage>
</organism>